<sequence>MIKVDDLSAAGAVYPGLTLAAALAMLLLCGAIVYSDFAHRRIPNGYCAAIAVLSVPWWVGLGGISGLVGLAYQLAVPLLAAIPLLALFAARVLAGGDVKLLLSLLLWTPAALVLPMLIVIILGGGALGLVLKLLKRLFCAVNADTVPYGVPIIAGALLVLIPEFRMAMSALQASWA</sequence>
<feature type="transmembrane region" description="Helical" evidence="1">
    <location>
        <begin position="106"/>
        <end position="134"/>
    </location>
</feature>
<reference evidence="3 4" key="1">
    <citation type="submission" date="2020-08" db="EMBL/GenBank/DDBJ databases">
        <title>Genomic Encyclopedia of Type Strains, Phase IV (KMG-IV): sequencing the most valuable type-strain genomes for metagenomic binning, comparative biology and taxonomic classification.</title>
        <authorList>
            <person name="Goeker M."/>
        </authorList>
    </citation>
    <scope>NUCLEOTIDE SEQUENCE [LARGE SCALE GENOMIC DNA]</scope>
    <source>
        <strain evidence="3 4">DSM 27568</strain>
    </source>
</reference>
<evidence type="ECO:0000259" key="2">
    <source>
        <dbReference type="Pfam" id="PF01478"/>
    </source>
</evidence>
<dbReference type="RefSeq" id="WP_183616030.1">
    <property type="nucleotide sequence ID" value="NZ_JACIDY010000002.1"/>
</dbReference>
<feature type="transmembrane region" description="Helical" evidence="1">
    <location>
        <begin position="74"/>
        <end position="94"/>
    </location>
</feature>
<dbReference type="GO" id="GO:0004190">
    <property type="term" value="F:aspartic-type endopeptidase activity"/>
    <property type="evidence" value="ECO:0007669"/>
    <property type="project" value="UniProtKB-EC"/>
</dbReference>
<protein>
    <submittedName>
        <fullName evidence="3">Prepilin peptidase CpaA</fullName>
        <ecNumber evidence="3">3.4.23.43</ecNumber>
    </submittedName>
</protein>
<evidence type="ECO:0000313" key="3">
    <source>
        <dbReference type="EMBL" id="MBB3939206.1"/>
    </source>
</evidence>
<feature type="transmembrane region" description="Helical" evidence="1">
    <location>
        <begin position="146"/>
        <end position="164"/>
    </location>
</feature>
<evidence type="ECO:0000313" key="4">
    <source>
        <dbReference type="Proteomes" id="UP000561459"/>
    </source>
</evidence>
<dbReference type="Gene3D" id="1.20.120.1220">
    <property type="match status" value="1"/>
</dbReference>
<name>A0A7W6C489_9SPHN</name>
<dbReference type="InterPro" id="IPR000045">
    <property type="entry name" value="Prepilin_IV_endopep_pep"/>
</dbReference>
<accession>A0A7W6C489</accession>
<organism evidence="3 4">
    <name type="scientific">Novosphingobium fluoreni</name>
    <dbReference type="NCBI Taxonomy" id="1391222"/>
    <lineage>
        <taxon>Bacteria</taxon>
        <taxon>Pseudomonadati</taxon>
        <taxon>Pseudomonadota</taxon>
        <taxon>Alphaproteobacteria</taxon>
        <taxon>Sphingomonadales</taxon>
        <taxon>Sphingomonadaceae</taxon>
        <taxon>Novosphingobium</taxon>
    </lineage>
</organism>
<dbReference type="EC" id="3.4.23.43" evidence="3"/>
<feature type="transmembrane region" description="Helical" evidence="1">
    <location>
        <begin position="46"/>
        <end position="68"/>
    </location>
</feature>
<dbReference type="Proteomes" id="UP000561459">
    <property type="component" value="Unassembled WGS sequence"/>
</dbReference>
<proteinExistence type="predicted"/>
<dbReference type="Pfam" id="PF01478">
    <property type="entry name" value="Peptidase_A24"/>
    <property type="match status" value="1"/>
</dbReference>
<comment type="caution">
    <text evidence="3">The sequence shown here is derived from an EMBL/GenBank/DDBJ whole genome shotgun (WGS) entry which is preliminary data.</text>
</comment>
<dbReference type="EMBL" id="JACIDY010000002">
    <property type="protein sequence ID" value="MBB3939206.1"/>
    <property type="molecule type" value="Genomic_DNA"/>
</dbReference>
<keyword evidence="4" id="KW-1185">Reference proteome</keyword>
<feature type="domain" description="Prepilin type IV endopeptidase peptidase" evidence="2">
    <location>
        <begin position="24"/>
        <end position="128"/>
    </location>
</feature>
<keyword evidence="1" id="KW-0472">Membrane</keyword>
<keyword evidence="3" id="KW-0378">Hydrolase</keyword>
<keyword evidence="1" id="KW-1133">Transmembrane helix</keyword>
<dbReference type="GO" id="GO:0016020">
    <property type="term" value="C:membrane"/>
    <property type="evidence" value="ECO:0007669"/>
    <property type="project" value="InterPro"/>
</dbReference>
<gene>
    <name evidence="3" type="ORF">GGR39_000846</name>
</gene>
<dbReference type="AlphaFoldDB" id="A0A7W6C489"/>
<keyword evidence="1" id="KW-0812">Transmembrane</keyword>
<evidence type="ECO:0000256" key="1">
    <source>
        <dbReference type="SAM" id="Phobius"/>
    </source>
</evidence>
<feature type="transmembrane region" description="Helical" evidence="1">
    <location>
        <begin position="12"/>
        <end position="34"/>
    </location>
</feature>